<dbReference type="GO" id="GO:0004984">
    <property type="term" value="F:olfactory receptor activity"/>
    <property type="evidence" value="ECO:0007669"/>
    <property type="project" value="InterPro"/>
</dbReference>
<gene>
    <name evidence="12" type="primary">LOC108732870</name>
</gene>
<evidence type="ECO:0000256" key="8">
    <source>
        <dbReference type="ARBA" id="ARBA00023170"/>
    </source>
</evidence>
<keyword evidence="3" id="KW-0716">Sensory transduction</keyword>
<proteinExistence type="predicted"/>
<dbReference type="GO" id="GO:0005549">
    <property type="term" value="F:odorant binding"/>
    <property type="evidence" value="ECO:0007669"/>
    <property type="project" value="InterPro"/>
</dbReference>
<dbReference type="STRING" id="224129.A0A1W4W5I0"/>
<dbReference type="Proteomes" id="UP000192223">
    <property type="component" value="Unplaced"/>
</dbReference>
<dbReference type="KEGG" id="apln:108732870"/>
<dbReference type="GeneID" id="108732870"/>
<evidence type="ECO:0000256" key="7">
    <source>
        <dbReference type="ARBA" id="ARBA00023136"/>
    </source>
</evidence>
<sequence>MTVYSGAHLKVLMEALRTIRVRSYRRMNVSYVPKLYDTDKGVHGIMDEEINICIVHLQTIFRMCETIEDTFNVIALLQILQSVTVLCAGLYVVSEVPITSGKFFAELAYLLAVTWQIFQYCWYGNKLTQMSLATSDALFEGDWLCASKSFKMKMVFSMCRLGKPVIFTGGKLTLLTLPTFVSIARFSYSIYAILKNGSGGQ</sequence>
<protein>
    <submittedName>
        <fullName evidence="12">Odorant receptor 7a</fullName>
    </submittedName>
</protein>
<keyword evidence="4 10" id="KW-0812">Transmembrane</keyword>
<dbReference type="InParanoid" id="A0A1W4W5I0"/>
<dbReference type="PANTHER" id="PTHR21137">
    <property type="entry name" value="ODORANT RECEPTOR"/>
    <property type="match status" value="1"/>
</dbReference>
<dbReference type="Pfam" id="PF02949">
    <property type="entry name" value="7tm_6"/>
    <property type="match status" value="1"/>
</dbReference>
<dbReference type="OrthoDB" id="6597368at2759"/>
<evidence type="ECO:0000256" key="6">
    <source>
        <dbReference type="ARBA" id="ARBA00022989"/>
    </source>
</evidence>
<keyword evidence="5" id="KW-0552">Olfaction</keyword>
<feature type="transmembrane region" description="Helical" evidence="10">
    <location>
        <begin position="71"/>
        <end position="91"/>
    </location>
</feature>
<evidence type="ECO:0000313" key="12">
    <source>
        <dbReference type="RefSeq" id="XP_018319369.2"/>
    </source>
</evidence>
<evidence type="ECO:0000256" key="2">
    <source>
        <dbReference type="ARBA" id="ARBA00022475"/>
    </source>
</evidence>
<feature type="transmembrane region" description="Helical" evidence="10">
    <location>
        <begin position="103"/>
        <end position="123"/>
    </location>
</feature>
<evidence type="ECO:0000313" key="11">
    <source>
        <dbReference type="Proteomes" id="UP000192223"/>
    </source>
</evidence>
<dbReference type="GO" id="GO:0007165">
    <property type="term" value="P:signal transduction"/>
    <property type="evidence" value="ECO:0007669"/>
    <property type="project" value="UniProtKB-KW"/>
</dbReference>
<reference evidence="12" key="1">
    <citation type="submission" date="2025-08" db="UniProtKB">
        <authorList>
            <consortium name="RefSeq"/>
        </authorList>
    </citation>
    <scope>IDENTIFICATION</scope>
    <source>
        <tissue evidence="12">Entire body</tissue>
    </source>
</reference>
<dbReference type="RefSeq" id="XP_018319369.2">
    <property type="nucleotide sequence ID" value="XM_018463867.2"/>
</dbReference>
<dbReference type="GO" id="GO:0005886">
    <property type="term" value="C:plasma membrane"/>
    <property type="evidence" value="ECO:0007669"/>
    <property type="project" value="UniProtKB-SubCell"/>
</dbReference>
<organism evidence="11 12">
    <name type="scientific">Agrilus planipennis</name>
    <name type="common">Emerald ash borer</name>
    <name type="synonym">Agrilus marcopoli</name>
    <dbReference type="NCBI Taxonomy" id="224129"/>
    <lineage>
        <taxon>Eukaryota</taxon>
        <taxon>Metazoa</taxon>
        <taxon>Ecdysozoa</taxon>
        <taxon>Arthropoda</taxon>
        <taxon>Hexapoda</taxon>
        <taxon>Insecta</taxon>
        <taxon>Pterygota</taxon>
        <taxon>Neoptera</taxon>
        <taxon>Endopterygota</taxon>
        <taxon>Coleoptera</taxon>
        <taxon>Polyphaga</taxon>
        <taxon>Elateriformia</taxon>
        <taxon>Buprestoidea</taxon>
        <taxon>Buprestidae</taxon>
        <taxon>Agrilinae</taxon>
        <taxon>Agrilus</taxon>
    </lineage>
</organism>
<dbReference type="InterPro" id="IPR004117">
    <property type="entry name" value="7tm6_olfct_rcpt"/>
</dbReference>
<evidence type="ECO:0000256" key="4">
    <source>
        <dbReference type="ARBA" id="ARBA00022692"/>
    </source>
</evidence>
<evidence type="ECO:0000256" key="10">
    <source>
        <dbReference type="SAM" id="Phobius"/>
    </source>
</evidence>
<evidence type="ECO:0000256" key="5">
    <source>
        <dbReference type="ARBA" id="ARBA00022725"/>
    </source>
</evidence>
<keyword evidence="6 10" id="KW-1133">Transmembrane helix</keyword>
<keyword evidence="9" id="KW-0807">Transducer</keyword>
<evidence type="ECO:0000256" key="3">
    <source>
        <dbReference type="ARBA" id="ARBA00022606"/>
    </source>
</evidence>
<keyword evidence="8 12" id="KW-0675">Receptor</keyword>
<evidence type="ECO:0000256" key="1">
    <source>
        <dbReference type="ARBA" id="ARBA00004651"/>
    </source>
</evidence>
<evidence type="ECO:0000256" key="9">
    <source>
        <dbReference type="ARBA" id="ARBA00023224"/>
    </source>
</evidence>
<dbReference type="AlphaFoldDB" id="A0A1W4W5I0"/>
<dbReference type="PANTHER" id="PTHR21137:SF35">
    <property type="entry name" value="ODORANT RECEPTOR 19A-RELATED"/>
    <property type="match status" value="1"/>
</dbReference>
<keyword evidence="11" id="KW-1185">Reference proteome</keyword>
<comment type="subcellular location">
    <subcellularLocation>
        <location evidence="1">Cell membrane</location>
        <topology evidence="1">Multi-pass membrane protein</topology>
    </subcellularLocation>
</comment>
<name>A0A1W4W5I0_AGRPL</name>
<keyword evidence="2" id="KW-1003">Cell membrane</keyword>
<keyword evidence="7 10" id="KW-0472">Membrane</keyword>
<accession>A0A1W4W5I0</accession>